<dbReference type="Proteomes" id="UP000639772">
    <property type="component" value="Unassembled WGS sequence"/>
</dbReference>
<evidence type="ECO:0000313" key="1">
    <source>
        <dbReference type="EMBL" id="KAG0485207.1"/>
    </source>
</evidence>
<sequence length="116" mass="12688">MRYWAVGVNFRWRQGSGSLAWLVQAGGSARVALRWVTAWVQGGSALSQGRWREVGVPAGRRVESPGAGRCGLAWGAARSHDWVWSSGRDLGAGSARRSNPVWFRGGSARTARRRRP</sequence>
<name>A0A835RAS6_VANPL</name>
<evidence type="ECO:0000313" key="2">
    <source>
        <dbReference type="EMBL" id="KAG0486958.1"/>
    </source>
</evidence>
<proteinExistence type="predicted"/>
<keyword evidence="3" id="KW-1185">Reference proteome</keyword>
<evidence type="ECO:0000313" key="3">
    <source>
        <dbReference type="Proteomes" id="UP000636800"/>
    </source>
</evidence>
<organism evidence="2 4">
    <name type="scientific">Vanilla planifolia</name>
    <name type="common">Vanilla</name>
    <dbReference type="NCBI Taxonomy" id="51239"/>
    <lineage>
        <taxon>Eukaryota</taxon>
        <taxon>Viridiplantae</taxon>
        <taxon>Streptophyta</taxon>
        <taxon>Embryophyta</taxon>
        <taxon>Tracheophyta</taxon>
        <taxon>Spermatophyta</taxon>
        <taxon>Magnoliopsida</taxon>
        <taxon>Liliopsida</taxon>
        <taxon>Asparagales</taxon>
        <taxon>Orchidaceae</taxon>
        <taxon>Vanilloideae</taxon>
        <taxon>Vanilleae</taxon>
        <taxon>Vanilla</taxon>
    </lineage>
</organism>
<dbReference type="Proteomes" id="UP000636800">
    <property type="component" value="Unassembled WGS sequence"/>
</dbReference>
<dbReference type="AlphaFoldDB" id="A0A835RAS6"/>
<dbReference type="EMBL" id="JADCNL010000004">
    <property type="protein sequence ID" value="KAG0485207.1"/>
    <property type="molecule type" value="Genomic_DNA"/>
</dbReference>
<comment type="caution">
    <text evidence="2">The sequence shown here is derived from an EMBL/GenBank/DDBJ whole genome shotgun (WGS) entry which is preliminary data.</text>
</comment>
<dbReference type="EMBL" id="JADCNM010000004">
    <property type="protein sequence ID" value="KAG0486958.1"/>
    <property type="molecule type" value="Genomic_DNA"/>
</dbReference>
<evidence type="ECO:0000313" key="4">
    <source>
        <dbReference type="Proteomes" id="UP000639772"/>
    </source>
</evidence>
<protein>
    <submittedName>
        <fullName evidence="2">Uncharacterized protein</fullName>
    </submittedName>
</protein>
<reference evidence="3 4" key="1">
    <citation type="journal article" date="2020" name="Nat. Food">
        <title>A phased Vanilla planifolia genome enables genetic improvement of flavour and production.</title>
        <authorList>
            <person name="Hasing T."/>
            <person name="Tang H."/>
            <person name="Brym M."/>
            <person name="Khazi F."/>
            <person name="Huang T."/>
            <person name="Chambers A.H."/>
        </authorList>
    </citation>
    <scope>NUCLEOTIDE SEQUENCE [LARGE SCALE GENOMIC DNA]</scope>
    <source>
        <tissue evidence="2">Leaf</tissue>
    </source>
</reference>
<accession>A0A835RAS6</accession>
<gene>
    <name evidence="2" type="ORF">HPP92_009053</name>
    <name evidence="1" type="ORF">HPP92_009286</name>
</gene>